<organism evidence="4 5">
    <name type="scientific">Terrihabitans soli</name>
    <dbReference type="NCBI Taxonomy" id="708113"/>
    <lineage>
        <taxon>Bacteria</taxon>
        <taxon>Pseudomonadati</taxon>
        <taxon>Pseudomonadota</taxon>
        <taxon>Alphaproteobacteria</taxon>
        <taxon>Hyphomicrobiales</taxon>
        <taxon>Terrihabitans</taxon>
    </lineage>
</organism>
<dbReference type="GO" id="GO:0016020">
    <property type="term" value="C:membrane"/>
    <property type="evidence" value="ECO:0007669"/>
    <property type="project" value="UniProtKB-SubCell"/>
</dbReference>
<evidence type="ECO:0000256" key="2">
    <source>
        <dbReference type="ARBA" id="ARBA00022692"/>
    </source>
</evidence>
<accession>A0A6S6QU27</accession>
<evidence type="ECO:0000256" key="3">
    <source>
        <dbReference type="ARBA" id="ARBA00022989"/>
    </source>
</evidence>
<dbReference type="KEGG" id="tso:IZ6_18100"/>
<dbReference type="Gene3D" id="3.90.550.10">
    <property type="entry name" value="Spore Coat Polysaccharide Biosynthesis Protein SpsA, Chain A"/>
    <property type="match status" value="1"/>
</dbReference>
<dbReference type="GO" id="GO:0016757">
    <property type="term" value="F:glycosyltransferase activity"/>
    <property type="evidence" value="ECO:0007669"/>
    <property type="project" value="TreeGrafter"/>
</dbReference>
<dbReference type="InterPro" id="IPR029044">
    <property type="entry name" value="Nucleotide-diphossugar_trans"/>
</dbReference>
<dbReference type="GO" id="GO:0005737">
    <property type="term" value="C:cytoplasm"/>
    <property type="evidence" value="ECO:0007669"/>
    <property type="project" value="TreeGrafter"/>
</dbReference>
<dbReference type="SUPFAM" id="SSF53448">
    <property type="entry name" value="Nucleotide-diphospho-sugar transferases"/>
    <property type="match status" value="1"/>
</dbReference>
<proteinExistence type="predicted"/>
<gene>
    <name evidence="4" type="ORF">IZ6_18100</name>
</gene>
<evidence type="ECO:0000256" key="1">
    <source>
        <dbReference type="ARBA" id="ARBA00004167"/>
    </source>
</evidence>
<keyword evidence="3" id="KW-0472">Membrane</keyword>
<evidence type="ECO:0008006" key="6">
    <source>
        <dbReference type="Google" id="ProtNLM"/>
    </source>
</evidence>
<dbReference type="Pfam" id="PF13704">
    <property type="entry name" value="Glyco_tranf_2_4"/>
    <property type="match status" value="1"/>
</dbReference>
<evidence type="ECO:0000313" key="4">
    <source>
        <dbReference type="EMBL" id="BCJ91075.1"/>
    </source>
</evidence>
<dbReference type="EMBL" id="AP023361">
    <property type="protein sequence ID" value="BCJ91075.1"/>
    <property type="molecule type" value="Genomic_DNA"/>
</dbReference>
<evidence type="ECO:0000313" key="5">
    <source>
        <dbReference type="Proteomes" id="UP000515317"/>
    </source>
</evidence>
<keyword evidence="5" id="KW-1185">Reference proteome</keyword>
<comment type="subcellular location">
    <subcellularLocation>
        <location evidence="1">Membrane</location>
        <topology evidence="1">Single-pass membrane protein</topology>
    </subcellularLocation>
</comment>
<sequence>MQLAAVLIAKNEAPYLVEWVAHHRALGFDRFLIYDNESTDDTPRVLETLSRVPGLEAIKWSVPEGYSPQQCAYSDALKRLRGTADYAAFIDADEFLIPHGDATIKGILADLERFPDFGGLAINQILFGHNEQEHFSLEPVMRRFPVRGRQTERVNLFTKTIFRLAHEPRFRLRFGRSARWREMRRITRYNASGRRLSFGKQMDFADALDLSKVQLNHYFVKSREEFEKKRRRGGGMGRTRAKRTNRHKEELFDWMGNNDAIIDEATLPFAEAIEMRMREIVRG</sequence>
<dbReference type="Proteomes" id="UP000515317">
    <property type="component" value="Chromosome"/>
</dbReference>
<dbReference type="AlphaFoldDB" id="A0A6S6QU27"/>
<keyword evidence="3" id="KW-1133">Transmembrane helix</keyword>
<dbReference type="RefSeq" id="WP_222874752.1">
    <property type="nucleotide sequence ID" value="NZ_AP023361.1"/>
</dbReference>
<reference evidence="4 5" key="1">
    <citation type="submission" date="2020-08" db="EMBL/GenBank/DDBJ databases">
        <title>Genome sequence of Rhizobiales bacterium strain IZ6.</title>
        <authorList>
            <person name="Nakai R."/>
            <person name="Naganuma T."/>
        </authorList>
    </citation>
    <scope>NUCLEOTIDE SEQUENCE [LARGE SCALE GENOMIC DNA]</scope>
    <source>
        <strain evidence="4 5">IZ6</strain>
    </source>
</reference>
<name>A0A6S6QU27_9HYPH</name>
<keyword evidence="2" id="KW-0812">Transmembrane</keyword>
<dbReference type="PANTHER" id="PTHR21461">
    <property type="entry name" value="GLYCOSYLTRANSFERASE FAMILY 92 PROTEIN"/>
    <property type="match status" value="1"/>
</dbReference>
<protein>
    <recommendedName>
        <fullName evidence="6">Glycosyltransferase family 2 protein</fullName>
    </recommendedName>
</protein>
<dbReference type="PANTHER" id="PTHR21461:SF69">
    <property type="entry name" value="GLYCOSYLTRANSFERASE FAMILY 92 PROTEIN"/>
    <property type="match status" value="1"/>
</dbReference>